<dbReference type="AlphaFoldDB" id="A0AAW0KHQ6"/>
<organism evidence="1 2">
    <name type="scientific">Quercus suber</name>
    <name type="common">Cork oak</name>
    <dbReference type="NCBI Taxonomy" id="58331"/>
    <lineage>
        <taxon>Eukaryota</taxon>
        <taxon>Viridiplantae</taxon>
        <taxon>Streptophyta</taxon>
        <taxon>Embryophyta</taxon>
        <taxon>Tracheophyta</taxon>
        <taxon>Spermatophyta</taxon>
        <taxon>Magnoliopsida</taxon>
        <taxon>eudicotyledons</taxon>
        <taxon>Gunneridae</taxon>
        <taxon>Pentapetalae</taxon>
        <taxon>rosids</taxon>
        <taxon>fabids</taxon>
        <taxon>Fagales</taxon>
        <taxon>Fagaceae</taxon>
        <taxon>Quercus</taxon>
    </lineage>
</organism>
<protein>
    <submittedName>
        <fullName evidence="1">Uncharacterized protein</fullName>
    </submittedName>
</protein>
<evidence type="ECO:0000313" key="2">
    <source>
        <dbReference type="Proteomes" id="UP000237347"/>
    </source>
</evidence>
<name>A0AAW0KHQ6_QUESU</name>
<accession>A0AAW0KHQ6</accession>
<evidence type="ECO:0000313" key="1">
    <source>
        <dbReference type="EMBL" id="KAK7838759.1"/>
    </source>
</evidence>
<proteinExistence type="predicted"/>
<sequence length="90" mass="10039">MAGGDEAEAEDSEVVGELGVRAIKENIFLEKGFGVEWGEECREFLLISTGLDSSVFLQNHLLHLYSNCNLIDDACWVFNNIIVMFLVGEQ</sequence>
<gene>
    <name evidence="1" type="ORF">CFP56_019238</name>
</gene>
<comment type="caution">
    <text evidence="1">The sequence shown here is derived from an EMBL/GenBank/DDBJ whole genome shotgun (WGS) entry which is preliminary data.</text>
</comment>
<reference evidence="1 2" key="1">
    <citation type="journal article" date="2018" name="Sci. Data">
        <title>The draft genome sequence of cork oak.</title>
        <authorList>
            <person name="Ramos A.M."/>
            <person name="Usie A."/>
            <person name="Barbosa P."/>
            <person name="Barros P.M."/>
            <person name="Capote T."/>
            <person name="Chaves I."/>
            <person name="Simoes F."/>
            <person name="Abreu I."/>
            <person name="Carrasquinho I."/>
            <person name="Faro C."/>
            <person name="Guimaraes J.B."/>
            <person name="Mendonca D."/>
            <person name="Nobrega F."/>
            <person name="Rodrigues L."/>
            <person name="Saibo N.J.M."/>
            <person name="Varela M.C."/>
            <person name="Egas C."/>
            <person name="Matos J."/>
            <person name="Miguel C.M."/>
            <person name="Oliveira M.M."/>
            <person name="Ricardo C.P."/>
            <person name="Goncalves S."/>
        </authorList>
    </citation>
    <scope>NUCLEOTIDE SEQUENCE [LARGE SCALE GENOMIC DNA]</scope>
    <source>
        <strain evidence="2">cv. HL8</strain>
    </source>
</reference>
<dbReference type="Proteomes" id="UP000237347">
    <property type="component" value="Unassembled WGS sequence"/>
</dbReference>
<keyword evidence="2" id="KW-1185">Reference proteome</keyword>
<dbReference type="EMBL" id="PKMF04000299">
    <property type="protein sequence ID" value="KAK7838759.1"/>
    <property type="molecule type" value="Genomic_DNA"/>
</dbReference>